<comment type="caution">
    <text evidence="2">The sequence shown here is derived from an EMBL/GenBank/DDBJ whole genome shotgun (WGS) entry which is preliminary data.</text>
</comment>
<reference evidence="2" key="1">
    <citation type="journal article" date="2022" name="bioRxiv">
        <title>Sequencing and chromosome-scale assembly of the giantPleurodeles waltlgenome.</title>
        <authorList>
            <person name="Brown T."/>
            <person name="Elewa A."/>
            <person name="Iarovenko S."/>
            <person name="Subramanian E."/>
            <person name="Araus A.J."/>
            <person name="Petzold A."/>
            <person name="Susuki M."/>
            <person name="Suzuki K.-i.T."/>
            <person name="Hayashi T."/>
            <person name="Toyoda A."/>
            <person name="Oliveira C."/>
            <person name="Osipova E."/>
            <person name="Leigh N.D."/>
            <person name="Simon A."/>
            <person name="Yun M.H."/>
        </authorList>
    </citation>
    <scope>NUCLEOTIDE SEQUENCE</scope>
    <source>
        <strain evidence="2">20211129_DDA</strain>
        <tissue evidence="2">Liver</tissue>
    </source>
</reference>
<dbReference type="Proteomes" id="UP001066276">
    <property type="component" value="Chromosome 7"/>
</dbReference>
<organism evidence="2 3">
    <name type="scientific">Pleurodeles waltl</name>
    <name type="common">Iberian ribbed newt</name>
    <dbReference type="NCBI Taxonomy" id="8319"/>
    <lineage>
        <taxon>Eukaryota</taxon>
        <taxon>Metazoa</taxon>
        <taxon>Chordata</taxon>
        <taxon>Craniata</taxon>
        <taxon>Vertebrata</taxon>
        <taxon>Euteleostomi</taxon>
        <taxon>Amphibia</taxon>
        <taxon>Batrachia</taxon>
        <taxon>Caudata</taxon>
        <taxon>Salamandroidea</taxon>
        <taxon>Salamandridae</taxon>
        <taxon>Pleurodelinae</taxon>
        <taxon>Pleurodeles</taxon>
    </lineage>
</organism>
<dbReference type="AlphaFoldDB" id="A0AAV7P7G6"/>
<gene>
    <name evidence="2" type="ORF">NDU88_002727</name>
</gene>
<feature type="region of interest" description="Disordered" evidence="1">
    <location>
        <begin position="62"/>
        <end position="90"/>
    </location>
</feature>
<evidence type="ECO:0000256" key="1">
    <source>
        <dbReference type="SAM" id="MobiDB-lite"/>
    </source>
</evidence>
<sequence length="122" mass="13862">MLHKKNNASPPKDGNYQAEILECGQRASGAQEQKVVTWDLQLQQEQQGQKCRHPRNVVWRHPKNAKEEELPGAPLSRHTGMPGRWSSERVMSDLSREEHICPAIWAPVARRAVPGNRRRALG</sequence>
<protein>
    <submittedName>
        <fullName evidence="2">Uncharacterized protein</fullName>
    </submittedName>
</protein>
<evidence type="ECO:0000313" key="3">
    <source>
        <dbReference type="Proteomes" id="UP001066276"/>
    </source>
</evidence>
<keyword evidence="3" id="KW-1185">Reference proteome</keyword>
<name>A0AAV7P7G6_PLEWA</name>
<proteinExistence type="predicted"/>
<evidence type="ECO:0000313" key="2">
    <source>
        <dbReference type="EMBL" id="KAJ1124266.1"/>
    </source>
</evidence>
<dbReference type="EMBL" id="JANPWB010000011">
    <property type="protein sequence ID" value="KAJ1124266.1"/>
    <property type="molecule type" value="Genomic_DNA"/>
</dbReference>
<accession>A0AAV7P7G6</accession>